<protein>
    <submittedName>
        <fullName evidence="3">Uncharacterized protein</fullName>
    </submittedName>
</protein>
<evidence type="ECO:0000313" key="3">
    <source>
        <dbReference type="EMBL" id="KTF28418.1"/>
    </source>
</evidence>
<feature type="compositionally biased region" description="Low complexity" evidence="1">
    <location>
        <begin position="130"/>
        <end position="157"/>
    </location>
</feature>
<feature type="compositionally biased region" description="Gly residues" evidence="1">
    <location>
        <begin position="117"/>
        <end position="129"/>
    </location>
</feature>
<name>A0AA40PPV4_9CHLA</name>
<sequence>MLALKNICSGIGKVDCSPKAVPAFEKNASGIVRVVVAVVVALAGLGALLSGIVSIASCCGLAIVSGIGSVLFGMVALAWAIMLMLRLAGVGRLSDGVKAEGSDGEGIPLIPHSEDGSGQGSEGGVGSVGEGSSAFGSEGSSGSSSGNEGVPGVSSEGAQPLSGGATSDQDQE</sequence>
<evidence type="ECO:0000256" key="2">
    <source>
        <dbReference type="SAM" id="Phobius"/>
    </source>
</evidence>
<reference evidence="3 4" key="1">
    <citation type="submission" date="2015-06" db="EMBL/GenBank/DDBJ databases">
        <title>More than comparative genomics: Whole genome sequencing reveals elusive C. pecorum plasmid and re-evaluates genetic differences and phylogenetic relationships between C. pecorum from pig, cattle, sheep and koala hosts.</title>
        <authorList>
            <person name="Jelocnik M."/>
            <person name="Bachmann N.L."/>
            <person name="Kaltenboeck B."/>
            <person name="Waugh C."/>
            <person name="Woolford L."/>
            <person name="Speight N."/>
            <person name="Gillett A."/>
            <person name="Higgins D."/>
            <person name="Flanagan C."/>
            <person name="Myers G."/>
            <person name="Timms P."/>
            <person name="Polkinghorne A."/>
        </authorList>
    </citation>
    <scope>NUCLEOTIDE SEQUENCE [LARGE SCALE GENOMIC DNA]</scope>
    <source>
        <strain evidence="3 4">L1</strain>
    </source>
</reference>
<comment type="caution">
    <text evidence="3">The sequence shown here is derived from an EMBL/GenBank/DDBJ whole genome shotgun (WGS) entry which is preliminary data.</text>
</comment>
<evidence type="ECO:0000313" key="4">
    <source>
        <dbReference type="Proteomes" id="UP000054301"/>
    </source>
</evidence>
<dbReference type="RefSeq" id="WP_058787659.1">
    <property type="nucleotide sequence ID" value="NZ_LFRH01000005.1"/>
</dbReference>
<dbReference type="EMBL" id="LFRH01000005">
    <property type="protein sequence ID" value="KTF28418.1"/>
    <property type="molecule type" value="Genomic_DNA"/>
</dbReference>
<proteinExistence type="predicted"/>
<dbReference type="AlphaFoldDB" id="A0AA40PPV4"/>
<accession>A0AA40PPV4</accession>
<keyword evidence="2" id="KW-0812">Transmembrane</keyword>
<dbReference type="Proteomes" id="UP000054301">
    <property type="component" value="Unassembled WGS sequence"/>
</dbReference>
<feature type="transmembrane region" description="Helical" evidence="2">
    <location>
        <begin position="62"/>
        <end position="85"/>
    </location>
</feature>
<keyword evidence="2" id="KW-0472">Membrane</keyword>
<feature type="region of interest" description="Disordered" evidence="1">
    <location>
        <begin position="103"/>
        <end position="172"/>
    </location>
</feature>
<feature type="transmembrane region" description="Helical" evidence="2">
    <location>
        <begin position="34"/>
        <end position="56"/>
    </location>
</feature>
<evidence type="ECO:0000256" key="1">
    <source>
        <dbReference type="SAM" id="MobiDB-lite"/>
    </source>
</evidence>
<organism evidence="3 4">
    <name type="scientific">Chlamydia pecorum</name>
    <dbReference type="NCBI Taxonomy" id="85991"/>
    <lineage>
        <taxon>Bacteria</taxon>
        <taxon>Pseudomonadati</taxon>
        <taxon>Chlamydiota</taxon>
        <taxon>Chlamydiia</taxon>
        <taxon>Chlamydiales</taxon>
        <taxon>Chlamydiaceae</taxon>
        <taxon>Chlamydia/Chlamydophila group</taxon>
        <taxon>Chlamydia</taxon>
    </lineage>
</organism>
<gene>
    <name evidence="3" type="ORF">cpL1_0860</name>
</gene>
<keyword evidence="2" id="KW-1133">Transmembrane helix</keyword>